<accession>A0A7V8NMI7</accession>
<evidence type="ECO:0000313" key="3">
    <source>
        <dbReference type="Proteomes" id="UP000567293"/>
    </source>
</evidence>
<comment type="caution">
    <text evidence="2">The sequence shown here is derived from an EMBL/GenBank/DDBJ whole genome shotgun (WGS) entry which is preliminary data.</text>
</comment>
<dbReference type="Proteomes" id="UP000567293">
    <property type="component" value="Unassembled WGS sequence"/>
</dbReference>
<evidence type="ECO:0000256" key="1">
    <source>
        <dbReference type="SAM" id="SignalP"/>
    </source>
</evidence>
<evidence type="ECO:0008006" key="4">
    <source>
        <dbReference type="Google" id="ProtNLM"/>
    </source>
</evidence>
<keyword evidence="1" id="KW-0732">Signal</keyword>
<reference evidence="2" key="1">
    <citation type="submission" date="2020-06" db="EMBL/GenBank/DDBJ databases">
        <title>Legume-microbial interactions unlock mineral nutrients during tropical forest succession.</title>
        <authorList>
            <person name="Epihov D.Z."/>
        </authorList>
    </citation>
    <scope>NUCLEOTIDE SEQUENCE [LARGE SCALE GENOMIC DNA]</scope>
    <source>
        <strain evidence="2">Pan2503</strain>
    </source>
</reference>
<protein>
    <recommendedName>
        <fullName evidence="4">Adhesin domain-containing protein</fullName>
    </recommendedName>
</protein>
<dbReference type="EMBL" id="JACDQQ010000353">
    <property type="protein sequence ID" value="MBA0084063.1"/>
    <property type="molecule type" value="Genomic_DNA"/>
</dbReference>
<dbReference type="AlphaFoldDB" id="A0A7V8NMI7"/>
<feature type="chain" id="PRO_5031555295" description="Adhesin domain-containing protein" evidence="1">
    <location>
        <begin position="18"/>
        <end position="203"/>
    </location>
</feature>
<name>A0A7V8NMI7_9BACT</name>
<gene>
    <name evidence="2" type="ORF">HRJ53_03620</name>
</gene>
<keyword evidence="3" id="KW-1185">Reference proteome</keyword>
<proteinExistence type="predicted"/>
<sequence>MSKTCCFLSLLSLAVLATPLRAQSKKIEATNLPDHPFQVDYPSGRQLSLHVRSGDVRVVGKGDNRISVRLDARDTERAREVKVFFERFADSAELRVSGGPKNNLQIIVEVPKNTGLFVRMPAGQLEISDITGDKDVQLHAGELILHVGDPADYAQVDASVTSGGLEAQPFHEDHGGLFRSFEKSGSGRYRLHAHVGAGDLTLR</sequence>
<feature type="signal peptide" evidence="1">
    <location>
        <begin position="1"/>
        <end position="17"/>
    </location>
</feature>
<organism evidence="2 3">
    <name type="scientific">Candidatus Acidiferrum panamense</name>
    <dbReference type="NCBI Taxonomy" id="2741543"/>
    <lineage>
        <taxon>Bacteria</taxon>
        <taxon>Pseudomonadati</taxon>
        <taxon>Acidobacteriota</taxon>
        <taxon>Terriglobia</taxon>
        <taxon>Candidatus Acidiferrales</taxon>
        <taxon>Candidatus Acidiferrum</taxon>
    </lineage>
</organism>
<evidence type="ECO:0000313" key="2">
    <source>
        <dbReference type="EMBL" id="MBA0084063.1"/>
    </source>
</evidence>